<dbReference type="AlphaFoldDB" id="A0A9P7FPH7"/>
<reference evidence="2" key="1">
    <citation type="submission" date="2021-02" db="EMBL/GenBank/DDBJ databases">
        <authorList>
            <person name="Nieuwenhuis M."/>
            <person name="Van De Peppel L.J.J."/>
        </authorList>
    </citation>
    <scope>NUCLEOTIDE SEQUENCE</scope>
    <source>
        <strain evidence="2">D49</strain>
    </source>
</reference>
<evidence type="ECO:0000313" key="3">
    <source>
        <dbReference type="Proteomes" id="UP000717328"/>
    </source>
</evidence>
<protein>
    <submittedName>
        <fullName evidence="2">Uncharacterized protein</fullName>
    </submittedName>
</protein>
<evidence type="ECO:0000313" key="2">
    <source>
        <dbReference type="EMBL" id="KAG5633085.1"/>
    </source>
</evidence>
<keyword evidence="3" id="KW-1185">Reference proteome</keyword>
<organism evidence="2 3">
    <name type="scientific">Sphagnurus paluster</name>
    <dbReference type="NCBI Taxonomy" id="117069"/>
    <lineage>
        <taxon>Eukaryota</taxon>
        <taxon>Fungi</taxon>
        <taxon>Dikarya</taxon>
        <taxon>Basidiomycota</taxon>
        <taxon>Agaricomycotina</taxon>
        <taxon>Agaricomycetes</taxon>
        <taxon>Agaricomycetidae</taxon>
        <taxon>Agaricales</taxon>
        <taxon>Tricholomatineae</taxon>
        <taxon>Lyophyllaceae</taxon>
        <taxon>Sphagnurus</taxon>
    </lineage>
</organism>
<evidence type="ECO:0000256" key="1">
    <source>
        <dbReference type="SAM" id="MobiDB-lite"/>
    </source>
</evidence>
<dbReference type="Proteomes" id="UP000717328">
    <property type="component" value="Unassembled WGS sequence"/>
</dbReference>
<sequence>IHAALHLVDGAKSQDVENQSDDEDADVNMDLDVDEEVNANKGTKAKEKKTKKGLLLHEQINAINFTQVSLGSEAGKCQADSIDSKTKR</sequence>
<dbReference type="EMBL" id="JABCKI010009450">
    <property type="protein sequence ID" value="KAG5633085.1"/>
    <property type="molecule type" value="Genomic_DNA"/>
</dbReference>
<name>A0A9P7FPH7_9AGAR</name>
<accession>A0A9P7FPH7</accession>
<proteinExistence type="predicted"/>
<feature type="compositionally biased region" description="Acidic residues" evidence="1">
    <location>
        <begin position="18"/>
        <end position="27"/>
    </location>
</feature>
<gene>
    <name evidence="2" type="ORF">H0H81_011193</name>
</gene>
<reference evidence="2" key="2">
    <citation type="submission" date="2021-10" db="EMBL/GenBank/DDBJ databases">
        <title>Phylogenomics reveals ancestral predisposition of the termite-cultivated fungus Termitomyces towards a domesticated lifestyle.</title>
        <authorList>
            <person name="Auxier B."/>
            <person name="Grum-Grzhimaylo A."/>
            <person name="Cardenas M.E."/>
            <person name="Lodge J.D."/>
            <person name="Laessoe T."/>
            <person name="Pedersen O."/>
            <person name="Smith M.E."/>
            <person name="Kuyper T.W."/>
            <person name="Franco-Molano E.A."/>
            <person name="Baroni T.J."/>
            <person name="Aanen D.K."/>
        </authorList>
    </citation>
    <scope>NUCLEOTIDE SEQUENCE</scope>
    <source>
        <strain evidence="2">D49</strain>
    </source>
</reference>
<feature type="non-terminal residue" evidence="2">
    <location>
        <position position="1"/>
    </location>
</feature>
<feature type="region of interest" description="Disordered" evidence="1">
    <location>
        <begin position="1"/>
        <end position="27"/>
    </location>
</feature>
<comment type="caution">
    <text evidence="2">The sequence shown here is derived from an EMBL/GenBank/DDBJ whole genome shotgun (WGS) entry which is preliminary data.</text>
</comment>